<name>A0A6A7Z4V9_9PSED</name>
<dbReference type="AlphaFoldDB" id="A0A6A7Z4V9"/>
<dbReference type="RefSeq" id="WP_153387374.1">
    <property type="nucleotide sequence ID" value="NZ_WIWC01000079.1"/>
</dbReference>
<accession>A0A6A7Z4V9</accession>
<dbReference type="EMBL" id="WIWC01000079">
    <property type="protein sequence ID" value="MQT82867.1"/>
    <property type="molecule type" value="Genomic_DNA"/>
</dbReference>
<comment type="caution">
    <text evidence="1">The sequence shown here is derived from an EMBL/GenBank/DDBJ whole genome shotgun (WGS) entry which is preliminary data.</text>
</comment>
<organism evidence="1">
    <name type="scientific">Pseudomonas helleri</name>
    <dbReference type="NCBI Taxonomy" id="1608996"/>
    <lineage>
        <taxon>Bacteria</taxon>
        <taxon>Pseudomonadati</taxon>
        <taxon>Pseudomonadota</taxon>
        <taxon>Gammaproteobacteria</taxon>
        <taxon>Pseudomonadales</taxon>
        <taxon>Pseudomonadaceae</taxon>
        <taxon>Pseudomonas</taxon>
    </lineage>
</organism>
<sequence>MQRLAKPSDYVRQEVFGQSTYVLPWEPRLCPGNPADDPELGAQLYNEFACAAAQGVTQRSPAEQIADIIEWTIATPGEAARSLAADLAATYQGKHQFRMEDLQHWEEETKPHRAQLIFHNEEILKISARTIMALRKRAN</sequence>
<gene>
    <name evidence="1" type="ORF">GHN86_22805</name>
</gene>
<protein>
    <submittedName>
        <fullName evidence="1">Uncharacterized protein</fullName>
    </submittedName>
</protein>
<reference evidence="1" key="1">
    <citation type="submission" date="2019-10" db="EMBL/GenBank/DDBJ databases">
        <title>Evaluation of single-gene subtyping targets for Pseudomonas.</title>
        <authorList>
            <person name="Reichler S.J."/>
            <person name="Orsi R.H."/>
            <person name="Wiedmann M."/>
            <person name="Martin N.H."/>
            <person name="Murphy S.I."/>
        </authorList>
    </citation>
    <scope>NUCLEOTIDE SEQUENCE</scope>
    <source>
        <strain evidence="1">FSL R10-2339</strain>
    </source>
</reference>
<evidence type="ECO:0000313" key="1">
    <source>
        <dbReference type="EMBL" id="MQT82867.1"/>
    </source>
</evidence>
<proteinExistence type="predicted"/>